<evidence type="ECO:0000256" key="2">
    <source>
        <dbReference type="ARBA" id="ARBA00007727"/>
    </source>
</evidence>
<evidence type="ECO:0000256" key="5">
    <source>
        <dbReference type="ARBA" id="ARBA00022989"/>
    </source>
</evidence>
<dbReference type="FunCoup" id="A0A6P4A8E6">
    <property type="interactions" value="60"/>
</dbReference>
<dbReference type="AlphaFoldDB" id="A0A6P4A8E6"/>
<dbReference type="PANTHER" id="PTHR32285">
    <property type="entry name" value="PROTEIN TRICHOME BIREFRINGENCE-LIKE 9-RELATED"/>
    <property type="match status" value="1"/>
</dbReference>
<sequence>MEALGAIVEKLFVVLFLLDHVNGFELLNKFGGKSGSSSNTNGCDIYKGHWVYDASYPLYDTSECPFIEKEFDCQKNGRPDKLYLKLRWQPTGCNLPRFDGQDFLRRYKGKRIMFVGDSLSLNQWQSLTCMLHKTNPQAKYSLVRTGGLSTFTFPVYNVKVMFSRNAFLVDTISTSAGRILKLDSIESGKLWKGIDLLIFNTWHWWLHTGRKQPWDLIQDGNNTHKDMDRLAAYEKALNTWAKWVETNVDPSITKVFFQGISPDHNNASDWGDASAKGCEGQVRPVPGPNYPAGPHPAQLAQLVVKKVLHSISKPVSLLDVTTLSQLRKDGHPSFYGYGGHRDMDCSHWCLAGVPDTWNVLLYADLIRS</sequence>
<accession>A0A6P4A8E6</accession>
<reference evidence="10" key="1">
    <citation type="submission" date="2025-05" db="UniProtKB">
        <authorList>
            <consortium name="RefSeq"/>
        </authorList>
    </citation>
    <scope>NUCLEOTIDE SEQUENCE [LARGE SCALE GENOMIC DNA]</scope>
</reference>
<dbReference type="Pfam" id="PF13839">
    <property type="entry name" value="PC-Esterase"/>
    <property type="match status" value="1"/>
</dbReference>
<dbReference type="RefSeq" id="XP_015892176.3">
    <property type="nucleotide sequence ID" value="XM_016036690.4"/>
</dbReference>
<proteinExistence type="inferred from homology"/>
<dbReference type="GO" id="GO:0016020">
    <property type="term" value="C:membrane"/>
    <property type="evidence" value="ECO:0007669"/>
    <property type="project" value="UniProtKB-SubCell"/>
</dbReference>
<keyword evidence="10" id="KW-1185">Reference proteome</keyword>
<evidence type="ECO:0000256" key="3">
    <source>
        <dbReference type="ARBA" id="ARBA00022692"/>
    </source>
</evidence>
<evidence type="ECO:0000313" key="11">
    <source>
        <dbReference type="RefSeq" id="XP_015892176.3"/>
    </source>
</evidence>
<reference evidence="11" key="2">
    <citation type="submission" date="2025-08" db="UniProtKB">
        <authorList>
            <consortium name="RefSeq"/>
        </authorList>
    </citation>
    <scope>IDENTIFICATION</scope>
    <source>
        <tissue evidence="11">Seedling</tissue>
    </source>
</reference>
<dbReference type="InterPro" id="IPR025846">
    <property type="entry name" value="TBL_N"/>
</dbReference>
<dbReference type="InParanoid" id="A0A6P4A8E6"/>
<dbReference type="SMR" id="A0A6P4A8E6"/>
<feature type="chain" id="PRO_5046096635" evidence="7">
    <location>
        <begin position="24"/>
        <end position="368"/>
    </location>
</feature>
<evidence type="ECO:0000259" key="9">
    <source>
        <dbReference type="Pfam" id="PF14416"/>
    </source>
</evidence>
<evidence type="ECO:0000259" key="8">
    <source>
        <dbReference type="Pfam" id="PF13839"/>
    </source>
</evidence>
<comment type="subcellular location">
    <subcellularLocation>
        <location evidence="1">Membrane</location>
        <topology evidence="1">Single-pass membrane protein</topology>
    </subcellularLocation>
</comment>
<dbReference type="PANTHER" id="PTHR32285:SF149">
    <property type="entry name" value="TRICHOME BIREFRINGENCE-LIKE N-TERMINAL DOMAIN-CONTAINING PROTEIN"/>
    <property type="match status" value="1"/>
</dbReference>
<dbReference type="GO" id="GO:0016413">
    <property type="term" value="F:O-acetyltransferase activity"/>
    <property type="evidence" value="ECO:0007669"/>
    <property type="project" value="InterPro"/>
</dbReference>
<feature type="domain" description="Trichome birefringence-like N-terminal" evidence="9">
    <location>
        <begin position="42"/>
        <end position="94"/>
    </location>
</feature>
<feature type="signal peptide" evidence="7">
    <location>
        <begin position="1"/>
        <end position="23"/>
    </location>
</feature>
<keyword evidence="5" id="KW-1133">Transmembrane helix</keyword>
<evidence type="ECO:0000256" key="6">
    <source>
        <dbReference type="ARBA" id="ARBA00023136"/>
    </source>
</evidence>
<keyword evidence="6" id="KW-0472">Membrane</keyword>
<name>A0A6P4A8E6_ZIZJJ</name>
<comment type="similarity">
    <text evidence="2">Belongs to the PC-esterase family. TBL subfamily.</text>
</comment>
<dbReference type="KEGG" id="zju:107426486"/>
<evidence type="ECO:0000256" key="4">
    <source>
        <dbReference type="ARBA" id="ARBA00022968"/>
    </source>
</evidence>
<keyword evidence="3" id="KW-0812">Transmembrane</keyword>
<organism evidence="10 11">
    <name type="scientific">Ziziphus jujuba</name>
    <name type="common">Chinese jujube</name>
    <name type="synonym">Ziziphus sativa</name>
    <dbReference type="NCBI Taxonomy" id="326968"/>
    <lineage>
        <taxon>Eukaryota</taxon>
        <taxon>Viridiplantae</taxon>
        <taxon>Streptophyta</taxon>
        <taxon>Embryophyta</taxon>
        <taxon>Tracheophyta</taxon>
        <taxon>Spermatophyta</taxon>
        <taxon>Magnoliopsida</taxon>
        <taxon>eudicotyledons</taxon>
        <taxon>Gunneridae</taxon>
        <taxon>Pentapetalae</taxon>
        <taxon>rosids</taxon>
        <taxon>fabids</taxon>
        <taxon>Rosales</taxon>
        <taxon>Rhamnaceae</taxon>
        <taxon>Paliureae</taxon>
        <taxon>Ziziphus</taxon>
    </lineage>
</organism>
<dbReference type="InterPro" id="IPR026057">
    <property type="entry name" value="TBL_C"/>
</dbReference>
<dbReference type="GeneID" id="107426486"/>
<dbReference type="Pfam" id="PF14416">
    <property type="entry name" value="PMR5N"/>
    <property type="match status" value="1"/>
</dbReference>
<feature type="domain" description="Trichome birefringence-like C-terminal" evidence="8">
    <location>
        <begin position="95"/>
        <end position="363"/>
    </location>
</feature>
<protein>
    <submittedName>
        <fullName evidence="11">Protein trichome birefringence-like 43</fullName>
    </submittedName>
</protein>
<dbReference type="GO" id="GO:0005794">
    <property type="term" value="C:Golgi apparatus"/>
    <property type="evidence" value="ECO:0007669"/>
    <property type="project" value="TreeGrafter"/>
</dbReference>
<keyword evidence="4" id="KW-0735">Signal-anchor</keyword>
<evidence type="ECO:0000256" key="7">
    <source>
        <dbReference type="SAM" id="SignalP"/>
    </source>
</evidence>
<dbReference type="InterPro" id="IPR029962">
    <property type="entry name" value="TBL"/>
</dbReference>
<evidence type="ECO:0000313" key="10">
    <source>
        <dbReference type="Proteomes" id="UP001652623"/>
    </source>
</evidence>
<evidence type="ECO:0000256" key="1">
    <source>
        <dbReference type="ARBA" id="ARBA00004167"/>
    </source>
</evidence>
<dbReference type="Proteomes" id="UP001652623">
    <property type="component" value="Chromosome 1"/>
</dbReference>
<gene>
    <name evidence="11" type="primary">LOC107426486</name>
</gene>
<keyword evidence="7" id="KW-0732">Signal</keyword>